<feature type="region of interest" description="Disordered" evidence="1">
    <location>
        <begin position="131"/>
        <end position="196"/>
    </location>
</feature>
<feature type="compositionally biased region" description="Basic and acidic residues" evidence="1">
    <location>
        <begin position="131"/>
        <end position="145"/>
    </location>
</feature>
<dbReference type="EC" id="3.1.13.4" evidence="2"/>
<evidence type="ECO:0000313" key="3">
    <source>
        <dbReference type="Proteomes" id="UP000028838"/>
    </source>
</evidence>
<gene>
    <name evidence="2" type="ORF">TGFOU_301216B</name>
</gene>
<feature type="region of interest" description="Disordered" evidence="1">
    <location>
        <begin position="53"/>
        <end position="113"/>
    </location>
</feature>
<dbReference type="EMBL" id="AEYH02002744">
    <property type="protein sequence ID" value="KFG35287.1"/>
    <property type="molecule type" value="Genomic_DNA"/>
</dbReference>
<sequence length="196" mass="22830">KEHSSIEEFPVFQTGQIVHVCSTHLFWDPRQPEVKLMQAFLLARALRRYADEQERTREEEREEKTAECKQRNDTDAGDERVTKEETNESRNEATTRKVKVKTGEWTREEVPETDQKINQKINHEINHEIEQAREQEREQGREERSSAGLVRDAPLIVGGDFNSMPFQSVTKVSGPEGREKGKEMCVENKYHSGVYQ</sequence>
<accession>A0A086JT19</accession>
<protein>
    <submittedName>
        <fullName evidence="2">Endonuclease/exonuclease/phosphatase family protein</fullName>
        <ecNumber evidence="2">3.1.13.4</ecNumber>
    </submittedName>
</protein>
<dbReference type="VEuPathDB" id="ToxoDB:TGFOU_301216B"/>
<keyword evidence="2" id="KW-0378">Hydrolase</keyword>
<keyword evidence="2" id="KW-0255">Endonuclease</keyword>
<dbReference type="Proteomes" id="UP000028838">
    <property type="component" value="Unassembled WGS sequence"/>
</dbReference>
<proteinExistence type="predicted"/>
<keyword evidence="2" id="KW-0540">Nuclease</keyword>
<organism evidence="2 3">
    <name type="scientific">Toxoplasma gondii FOU</name>
    <dbReference type="NCBI Taxonomy" id="943167"/>
    <lineage>
        <taxon>Eukaryota</taxon>
        <taxon>Sar</taxon>
        <taxon>Alveolata</taxon>
        <taxon>Apicomplexa</taxon>
        <taxon>Conoidasida</taxon>
        <taxon>Coccidia</taxon>
        <taxon>Eucoccidiorida</taxon>
        <taxon>Eimeriorina</taxon>
        <taxon>Sarcocystidae</taxon>
        <taxon>Toxoplasma</taxon>
    </lineage>
</organism>
<dbReference type="GO" id="GO:0004519">
    <property type="term" value="F:endonuclease activity"/>
    <property type="evidence" value="ECO:0007669"/>
    <property type="project" value="UniProtKB-KW"/>
</dbReference>
<name>A0A086JT19_TOXGO</name>
<feature type="compositionally biased region" description="Basic and acidic residues" evidence="1">
    <location>
        <begin position="176"/>
        <end position="190"/>
    </location>
</feature>
<comment type="caution">
    <text evidence="2">The sequence shown here is derived from an EMBL/GenBank/DDBJ whole genome shotgun (WGS) entry which is preliminary data.</text>
</comment>
<feature type="non-terminal residue" evidence="2">
    <location>
        <position position="1"/>
    </location>
</feature>
<keyword evidence="2" id="KW-0269">Exonuclease</keyword>
<evidence type="ECO:0000313" key="2">
    <source>
        <dbReference type="EMBL" id="KFG35287.1"/>
    </source>
</evidence>
<reference evidence="2 3" key="1">
    <citation type="submission" date="2014-07" db="EMBL/GenBank/DDBJ databases">
        <authorList>
            <person name="Sibley D."/>
            <person name="Venepally P."/>
            <person name="Karamycheva S."/>
            <person name="Hadjithomas M."/>
            <person name="Khan A."/>
            <person name="Brunk B."/>
            <person name="Roos D."/>
            <person name="Caler E."/>
            <person name="Lorenzi H."/>
        </authorList>
    </citation>
    <scope>NUCLEOTIDE SEQUENCE [LARGE SCALE GENOMIC DNA]</scope>
    <source>
        <strain evidence="2 3">FOU</strain>
    </source>
</reference>
<dbReference type="InterPro" id="IPR036691">
    <property type="entry name" value="Endo/exonu/phosph_ase_sf"/>
</dbReference>
<dbReference type="AlphaFoldDB" id="A0A086JT19"/>
<dbReference type="GO" id="GO:0004535">
    <property type="term" value="F:poly(A)-specific ribonuclease activity"/>
    <property type="evidence" value="ECO:0007669"/>
    <property type="project" value="UniProtKB-EC"/>
</dbReference>
<dbReference type="Gene3D" id="3.60.10.10">
    <property type="entry name" value="Endonuclease/exonuclease/phosphatase"/>
    <property type="match status" value="1"/>
</dbReference>
<dbReference type="SUPFAM" id="SSF56219">
    <property type="entry name" value="DNase I-like"/>
    <property type="match status" value="1"/>
</dbReference>
<evidence type="ECO:0000256" key="1">
    <source>
        <dbReference type="SAM" id="MobiDB-lite"/>
    </source>
</evidence>